<keyword evidence="1" id="KW-1133">Transmembrane helix</keyword>
<keyword evidence="1" id="KW-0812">Transmembrane</keyword>
<proteinExistence type="predicted"/>
<feature type="transmembrane region" description="Helical" evidence="1">
    <location>
        <begin position="80"/>
        <end position="101"/>
    </location>
</feature>
<comment type="caution">
    <text evidence="2">The sequence shown here is derived from an EMBL/GenBank/DDBJ whole genome shotgun (WGS) entry which is preliminary data.</text>
</comment>
<gene>
    <name evidence="2" type="ORF">FPL22_11275</name>
</gene>
<keyword evidence="1" id="KW-0472">Membrane</keyword>
<dbReference type="Proteomes" id="UP000315648">
    <property type="component" value="Unassembled WGS sequence"/>
</dbReference>
<reference evidence="2 3" key="1">
    <citation type="submission" date="2019-07" db="EMBL/GenBank/DDBJ databases">
        <title>Description of 53C-WASEF.</title>
        <authorList>
            <person name="Pitt A."/>
            <person name="Hahn M.W."/>
        </authorList>
    </citation>
    <scope>NUCLEOTIDE SEQUENCE [LARGE SCALE GENOMIC DNA]</scope>
    <source>
        <strain evidence="2 3">53C-WASEF</strain>
    </source>
</reference>
<keyword evidence="3" id="KW-1185">Reference proteome</keyword>
<evidence type="ECO:0000256" key="1">
    <source>
        <dbReference type="SAM" id="Phobius"/>
    </source>
</evidence>
<dbReference type="EMBL" id="VMBG01000002">
    <property type="protein sequence ID" value="TSJ76700.1"/>
    <property type="molecule type" value="Genomic_DNA"/>
</dbReference>
<dbReference type="OrthoDB" id="198769at2"/>
<sequence length="134" mass="14369">MKPLILKGARLLAMGAGAMDFATGLALVFVPARVLPWMHVAVPAGDALVFLRWMGAFVGAVGASYLLAWWRGGEARLRAVFEFTILFRLAAGGFSAAAIGVGWLPVAWVSVPVTDLALVVVQALLLRRRDWGHD</sequence>
<accession>A0A556QJ79</accession>
<organism evidence="2 3">
    <name type="scientific">Rariglobus hedericola</name>
    <dbReference type="NCBI Taxonomy" id="2597822"/>
    <lineage>
        <taxon>Bacteria</taxon>
        <taxon>Pseudomonadati</taxon>
        <taxon>Verrucomicrobiota</taxon>
        <taxon>Opitutia</taxon>
        <taxon>Opitutales</taxon>
        <taxon>Opitutaceae</taxon>
        <taxon>Rariglobus</taxon>
    </lineage>
</organism>
<evidence type="ECO:0000313" key="3">
    <source>
        <dbReference type="Proteomes" id="UP000315648"/>
    </source>
</evidence>
<evidence type="ECO:0000313" key="2">
    <source>
        <dbReference type="EMBL" id="TSJ76700.1"/>
    </source>
</evidence>
<feature type="transmembrane region" description="Helical" evidence="1">
    <location>
        <begin position="50"/>
        <end position="68"/>
    </location>
</feature>
<name>A0A556QJ79_9BACT</name>
<dbReference type="AlphaFoldDB" id="A0A556QJ79"/>
<dbReference type="RefSeq" id="WP_144230457.1">
    <property type="nucleotide sequence ID" value="NZ_CBCRVV010000014.1"/>
</dbReference>
<protein>
    <submittedName>
        <fullName evidence="2">Uncharacterized protein</fullName>
    </submittedName>
</protein>
<feature type="transmembrane region" description="Helical" evidence="1">
    <location>
        <begin position="12"/>
        <end position="30"/>
    </location>
</feature>